<evidence type="ECO:0000313" key="14">
    <source>
        <dbReference type="Proteomes" id="UP001142610"/>
    </source>
</evidence>
<evidence type="ECO:0000259" key="11">
    <source>
        <dbReference type="Pfam" id="PF25994"/>
    </source>
</evidence>
<dbReference type="PANTHER" id="PTHR30386">
    <property type="entry name" value="MEMBRANE FUSION SUBUNIT OF EMRAB-TOLC MULTIDRUG EFFLUX PUMP"/>
    <property type="match status" value="1"/>
</dbReference>
<dbReference type="PANTHER" id="PTHR30386:SF17">
    <property type="entry name" value="ALKALINE PROTEASE SECRETION PROTEIN APRE"/>
    <property type="match status" value="1"/>
</dbReference>
<comment type="caution">
    <text evidence="13">The sequence shown here is derived from an EMBL/GenBank/DDBJ whole genome shotgun (WGS) entry which is preliminary data.</text>
</comment>
<dbReference type="SUPFAM" id="SSF111369">
    <property type="entry name" value="HlyD-like secretion proteins"/>
    <property type="match status" value="1"/>
</dbReference>
<proteinExistence type="inferred from homology"/>
<comment type="similarity">
    <text evidence="2 9">Belongs to the membrane fusion protein (MFP) (TC 8.A.1) family.</text>
</comment>
<protein>
    <recommendedName>
        <fullName evidence="9">Membrane fusion protein (MFP) family protein</fullName>
    </recommendedName>
</protein>
<keyword evidence="8 9" id="KW-0472">Membrane</keyword>
<organism evidence="13 14">
    <name type="scientific">Parvularcula maris</name>
    <dbReference type="NCBI Taxonomy" id="2965077"/>
    <lineage>
        <taxon>Bacteria</taxon>
        <taxon>Pseudomonadati</taxon>
        <taxon>Pseudomonadota</taxon>
        <taxon>Alphaproteobacteria</taxon>
        <taxon>Parvularculales</taxon>
        <taxon>Parvularculaceae</taxon>
        <taxon>Parvularcula</taxon>
    </lineage>
</organism>
<sequence>MAEPQRLMADQSIRLCALIVALGLGGFLLWSSFAPLDEGVTASGQLVVRGDRKEIAHFEGGIVRQIHVAEGDQVDEGDALLTLEPIQSETARDEIAQQLLAAQAREARLDALRGQADTPAFTEETYGLQEDIASNIISQQTRLFQEERGAFEAERQVLATRRDNAAARAQDLTAQIAATRESLAVGRDELSRRKEALAEQLDTMNNVQRSEREVLGLEAELARLTSDRNLASRQAEETADQIAELESRFRRQVEEQADEASREVLALSERLEANDDRLSRTLLKAPQAGTILGLTANTVGGVVIAGEPVMEIVPSEGRIIALVKLPPTDREAVAPGQEVYAQLSAYKQYRVPRINGEVLSVSADLKEDPANGAQFYEARVELDPDTLTGLPSVELVPGLPIEAFIASGRQRTFLDYLLEPIAATVRRGLSLN</sequence>
<keyword evidence="6 9" id="KW-0812">Transmembrane</keyword>
<evidence type="ECO:0000256" key="8">
    <source>
        <dbReference type="ARBA" id="ARBA00023136"/>
    </source>
</evidence>
<feature type="transmembrane region" description="Helical" evidence="9">
    <location>
        <begin position="12"/>
        <end position="33"/>
    </location>
</feature>
<dbReference type="EMBL" id="JANIBC010000009">
    <property type="protein sequence ID" value="MCQ8185905.1"/>
    <property type="molecule type" value="Genomic_DNA"/>
</dbReference>
<name>A0A9X2LA19_9PROT</name>
<keyword evidence="10" id="KW-0175">Coiled coil</keyword>
<evidence type="ECO:0000256" key="9">
    <source>
        <dbReference type="RuleBase" id="RU365093"/>
    </source>
</evidence>
<keyword evidence="4 9" id="KW-1003">Cell membrane</keyword>
<evidence type="ECO:0000256" key="10">
    <source>
        <dbReference type="SAM" id="Coils"/>
    </source>
</evidence>
<feature type="domain" description="AprE-like long alpha-helical hairpin" evidence="11">
    <location>
        <begin position="90"/>
        <end position="277"/>
    </location>
</feature>
<feature type="coiled-coil region" evidence="10">
    <location>
        <begin position="162"/>
        <end position="270"/>
    </location>
</feature>
<keyword evidence="7 9" id="KW-1133">Transmembrane helix</keyword>
<keyword evidence="5 9" id="KW-0997">Cell inner membrane</keyword>
<dbReference type="GO" id="GO:0015031">
    <property type="term" value="P:protein transport"/>
    <property type="evidence" value="ECO:0007669"/>
    <property type="project" value="InterPro"/>
</dbReference>
<dbReference type="InterPro" id="IPR050739">
    <property type="entry name" value="MFP"/>
</dbReference>
<evidence type="ECO:0000256" key="2">
    <source>
        <dbReference type="ARBA" id="ARBA00009477"/>
    </source>
</evidence>
<dbReference type="InterPro" id="IPR010129">
    <property type="entry name" value="T1SS_HlyD"/>
</dbReference>
<comment type="subcellular location">
    <subcellularLocation>
        <location evidence="1 9">Cell inner membrane</location>
        <topology evidence="1 9">Single-pass membrane protein</topology>
    </subcellularLocation>
</comment>
<reference evidence="13" key="1">
    <citation type="submission" date="2022-07" db="EMBL/GenBank/DDBJ databases">
        <title>Parvularcula maris sp. nov., an algicidal bacterium isolated from seawater.</title>
        <authorList>
            <person name="Li F."/>
        </authorList>
    </citation>
    <scope>NUCLEOTIDE SEQUENCE</scope>
    <source>
        <strain evidence="13">BGMRC 0090</strain>
    </source>
</reference>
<dbReference type="GO" id="GO:0005886">
    <property type="term" value="C:plasma membrane"/>
    <property type="evidence" value="ECO:0007669"/>
    <property type="project" value="UniProtKB-SubCell"/>
</dbReference>
<dbReference type="PRINTS" id="PR01490">
    <property type="entry name" value="RTXTOXIND"/>
</dbReference>
<dbReference type="Pfam" id="PF26002">
    <property type="entry name" value="Beta-barrel_AprE"/>
    <property type="match status" value="1"/>
</dbReference>
<evidence type="ECO:0000256" key="4">
    <source>
        <dbReference type="ARBA" id="ARBA00022475"/>
    </source>
</evidence>
<dbReference type="Proteomes" id="UP001142610">
    <property type="component" value="Unassembled WGS sequence"/>
</dbReference>
<accession>A0A9X2LA19</accession>
<feature type="domain" description="AprE-like beta-barrel" evidence="12">
    <location>
        <begin position="320"/>
        <end position="407"/>
    </location>
</feature>
<dbReference type="AlphaFoldDB" id="A0A9X2LA19"/>
<dbReference type="RefSeq" id="WP_256619801.1">
    <property type="nucleotide sequence ID" value="NZ_JANIBC010000009.1"/>
</dbReference>
<dbReference type="InterPro" id="IPR058982">
    <property type="entry name" value="Beta-barrel_AprE"/>
</dbReference>
<evidence type="ECO:0000259" key="12">
    <source>
        <dbReference type="Pfam" id="PF26002"/>
    </source>
</evidence>
<dbReference type="Gene3D" id="2.40.50.100">
    <property type="match status" value="1"/>
</dbReference>
<gene>
    <name evidence="13" type="ORF">NOG11_10940</name>
</gene>
<evidence type="ECO:0000256" key="6">
    <source>
        <dbReference type="ARBA" id="ARBA00022692"/>
    </source>
</evidence>
<dbReference type="Pfam" id="PF25994">
    <property type="entry name" value="HH_AprE"/>
    <property type="match status" value="1"/>
</dbReference>
<keyword evidence="3 9" id="KW-0813">Transport</keyword>
<evidence type="ECO:0000313" key="13">
    <source>
        <dbReference type="EMBL" id="MCQ8185905.1"/>
    </source>
</evidence>
<evidence type="ECO:0000256" key="3">
    <source>
        <dbReference type="ARBA" id="ARBA00022448"/>
    </source>
</evidence>
<evidence type="ECO:0000256" key="5">
    <source>
        <dbReference type="ARBA" id="ARBA00022519"/>
    </source>
</evidence>
<evidence type="ECO:0000256" key="7">
    <source>
        <dbReference type="ARBA" id="ARBA00022989"/>
    </source>
</evidence>
<evidence type="ECO:0000256" key="1">
    <source>
        <dbReference type="ARBA" id="ARBA00004377"/>
    </source>
</evidence>
<keyword evidence="14" id="KW-1185">Reference proteome</keyword>
<dbReference type="InterPro" id="IPR058781">
    <property type="entry name" value="HH_AprE-like"/>
</dbReference>
<dbReference type="NCBIfam" id="TIGR01843">
    <property type="entry name" value="type_I_hlyD"/>
    <property type="match status" value="1"/>
</dbReference>